<proteinExistence type="predicted"/>
<keyword evidence="3" id="KW-0812">Transmembrane</keyword>
<protein>
    <recommendedName>
        <fullName evidence="4">J domain-containing protein</fullName>
    </recommendedName>
</protein>
<dbReference type="GO" id="GO:0051787">
    <property type="term" value="F:misfolded protein binding"/>
    <property type="evidence" value="ECO:0007669"/>
    <property type="project" value="TreeGrafter"/>
</dbReference>
<feature type="compositionally biased region" description="Basic and acidic residues" evidence="2">
    <location>
        <begin position="510"/>
        <end position="530"/>
    </location>
</feature>
<keyword evidence="3" id="KW-0472">Membrane</keyword>
<dbReference type="PANTHER" id="PTHR44360:SF1">
    <property type="entry name" value="DNAJ HOMOLOG SUBFAMILY B MEMBER 9"/>
    <property type="match status" value="1"/>
</dbReference>
<accession>A0AAV5GP69</accession>
<keyword evidence="3" id="KW-1133">Transmembrane helix</keyword>
<name>A0AAV5GP69_9BASI</name>
<dbReference type="Proteomes" id="UP001342314">
    <property type="component" value="Unassembled WGS sequence"/>
</dbReference>
<dbReference type="SUPFAM" id="SSF46565">
    <property type="entry name" value="Chaperone J-domain"/>
    <property type="match status" value="1"/>
</dbReference>
<dbReference type="EMBL" id="BQKY01000009">
    <property type="protein sequence ID" value="GJN91724.1"/>
    <property type="molecule type" value="Genomic_DNA"/>
</dbReference>
<dbReference type="SMART" id="SM00271">
    <property type="entry name" value="DnaJ"/>
    <property type="match status" value="1"/>
</dbReference>
<gene>
    <name evidence="5" type="ORF">Rhopal_004747-T1</name>
</gene>
<evidence type="ECO:0000256" key="1">
    <source>
        <dbReference type="ARBA" id="ARBA00023186"/>
    </source>
</evidence>
<reference evidence="5 6" key="1">
    <citation type="submission" date="2021-12" db="EMBL/GenBank/DDBJ databases">
        <title>High titer production of polyol ester of fatty acids by Rhodotorula paludigena BS15 towards product separation-free biomass refinery.</title>
        <authorList>
            <person name="Mano J."/>
            <person name="Ono H."/>
            <person name="Tanaka T."/>
            <person name="Naito K."/>
            <person name="Sushida H."/>
            <person name="Ike M."/>
            <person name="Tokuyasu K."/>
            <person name="Kitaoka M."/>
        </authorList>
    </citation>
    <scope>NUCLEOTIDE SEQUENCE [LARGE SCALE GENOMIC DNA]</scope>
    <source>
        <strain evidence="5 6">BS15</strain>
    </source>
</reference>
<dbReference type="GO" id="GO:0005783">
    <property type="term" value="C:endoplasmic reticulum"/>
    <property type="evidence" value="ECO:0007669"/>
    <property type="project" value="TreeGrafter"/>
</dbReference>
<evidence type="ECO:0000256" key="2">
    <source>
        <dbReference type="SAM" id="MobiDB-lite"/>
    </source>
</evidence>
<comment type="caution">
    <text evidence="5">The sequence shown here is derived from an EMBL/GenBank/DDBJ whole genome shotgun (WGS) entry which is preliminary data.</text>
</comment>
<feature type="domain" description="J" evidence="4">
    <location>
        <begin position="97"/>
        <end position="164"/>
    </location>
</feature>
<evidence type="ECO:0000259" key="4">
    <source>
        <dbReference type="PROSITE" id="PS50076"/>
    </source>
</evidence>
<evidence type="ECO:0000313" key="5">
    <source>
        <dbReference type="EMBL" id="GJN91724.1"/>
    </source>
</evidence>
<keyword evidence="6" id="KW-1185">Reference proteome</keyword>
<evidence type="ECO:0000256" key="3">
    <source>
        <dbReference type="SAM" id="Phobius"/>
    </source>
</evidence>
<keyword evidence="1" id="KW-0143">Chaperone</keyword>
<organism evidence="5 6">
    <name type="scientific">Rhodotorula paludigena</name>
    <dbReference type="NCBI Taxonomy" id="86838"/>
    <lineage>
        <taxon>Eukaryota</taxon>
        <taxon>Fungi</taxon>
        <taxon>Dikarya</taxon>
        <taxon>Basidiomycota</taxon>
        <taxon>Pucciniomycotina</taxon>
        <taxon>Microbotryomycetes</taxon>
        <taxon>Sporidiobolales</taxon>
        <taxon>Sporidiobolaceae</taxon>
        <taxon>Rhodotorula</taxon>
    </lineage>
</organism>
<feature type="transmembrane region" description="Helical" evidence="3">
    <location>
        <begin position="18"/>
        <end position="40"/>
    </location>
</feature>
<dbReference type="PANTHER" id="PTHR44360">
    <property type="entry name" value="DNAJ HOMOLOG SUBFAMILY B MEMBER 9"/>
    <property type="match status" value="1"/>
</dbReference>
<feature type="transmembrane region" description="Helical" evidence="3">
    <location>
        <begin position="72"/>
        <end position="89"/>
    </location>
</feature>
<dbReference type="Gene3D" id="1.10.287.110">
    <property type="entry name" value="DnaJ domain"/>
    <property type="match status" value="1"/>
</dbReference>
<feature type="transmembrane region" description="Helical" evidence="3">
    <location>
        <begin position="213"/>
        <end position="231"/>
    </location>
</feature>
<dbReference type="InterPro" id="IPR051948">
    <property type="entry name" value="Hsp70_co-chaperone_J-domain"/>
</dbReference>
<dbReference type="GO" id="GO:0036503">
    <property type="term" value="P:ERAD pathway"/>
    <property type="evidence" value="ECO:0007669"/>
    <property type="project" value="TreeGrafter"/>
</dbReference>
<feature type="transmembrane region" description="Helical" evidence="3">
    <location>
        <begin position="179"/>
        <end position="201"/>
    </location>
</feature>
<dbReference type="Pfam" id="PF00226">
    <property type="entry name" value="DnaJ"/>
    <property type="match status" value="1"/>
</dbReference>
<dbReference type="InterPro" id="IPR036869">
    <property type="entry name" value="J_dom_sf"/>
</dbReference>
<dbReference type="PROSITE" id="PS50076">
    <property type="entry name" value="DNAJ_2"/>
    <property type="match status" value="1"/>
</dbReference>
<feature type="region of interest" description="Disordered" evidence="2">
    <location>
        <begin position="368"/>
        <end position="538"/>
    </location>
</feature>
<sequence length="538" mass="58929">MAGSSAGGSGLSSNVISILSWSFLPSFLANTLLTIFYRLFPSSRPTVPARATAADVALANARAQAHHRRARVALIASYLVYSVLSLYLAQARGVEQNYYALLGIAREVVERDGASAVKSHWRRLARVYHPDKVGKGGQEFFVLLRRGVEVLENDQRRWAYERFGPQVTEWGKLVAMREFLVKGAVQAAVFWVFAAVSIAAFTFFRKSERRYNFWRYLTLALCLSLEFHLLLRSSPSPTFSFFFPRRLPYEHIALLRQLFISTSMAMSQLAPLLFPTPPPLSGEQDAHARALADAELLAPLLQRLARLTATAEAETAALQSLELRPLLALPPLPAGEARQADEEGRLREEVKGHMVRVFEDLQVKSQRGTAEVWADAVRRGRERERREREAGGQGKTRAEKQPDAAKEKRTGAAETKEGKEKAKVEPVQAPAATSEEPVADPPSPSLPALDSAAIPPPITALASPPASPKMGFPVAAISLCPASSPSLGDEGRTQDAARSVQDSAASKTAGEGKREEKETLQPPPSRDDFRLPSPPPDD</sequence>
<dbReference type="CDD" id="cd06257">
    <property type="entry name" value="DnaJ"/>
    <property type="match status" value="1"/>
</dbReference>
<feature type="compositionally biased region" description="Basic and acidic residues" evidence="2">
    <location>
        <begin position="376"/>
        <end position="424"/>
    </location>
</feature>
<dbReference type="InterPro" id="IPR001623">
    <property type="entry name" value="DnaJ_domain"/>
</dbReference>
<dbReference type="GO" id="GO:0051087">
    <property type="term" value="F:protein-folding chaperone binding"/>
    <property type="evidence" value="ECO:0007669"/>
    <property type="project" value="TreeGrafter"/>
</dbReference>
<evidence type="ECO:0000313" key="6">
    <source>
        <dbReference type="Proteomes" id="UP001342314"/>
    </source>
</evidence>
<dbReference type="AlphaFoldDB" id="A0AAV5GP69"/>